<name>A0A9X4KQ14_9BACL</name>
<sequence>MDNECTTTSKPQSSGFSVAGVAQVLSMTDTRPCALAMSVAPRRSITSMNIVEYPSVNSMRVFGFKAPRTLSRSRKSTKSQVTPYLAIQPDSMA</sequence>
<proteinExistence type="predicted"/>
<evidence type="ECO:0000256" key="1">
    <source>
        <dbReference type="SAM" id="MobiDB-lite"/>
    </source>
</evidence>
<dbReference type="Proteomes" id="UP001153404">
    <property type="component" value="Unassembled WGS sequence"/>
</dbReference>
<evidence type="ECO:0000313" key="2">
    <source>
        <dbReference type="EMBL" id="MDG0808418.1"/>
    </source>
</evidence>
<evidence type="ECO:0000313" key="3">
    <source>
        <dbReference type="Proteomes" id="UP001153404"/>
    </source>
</evidence>
<protein>
    <submittedName>
        <fullName evidence="2">Uncharacterized protein</fullName>
    </submittedName>
</protein>
<dbReference type="AlphaFoldDB" id="A0A9X4KQ14"/>
<keyword evidence="3" id="KW-1185">Reference proteome</keyword>
<organism evidence="2 3">
    <name type="scientific">Cohnella rhizosphaerae</name>
    <dbReference type="NCBI Taxonomy" id="1457232"/>
    <lineage>
        <taxon>Bacteria</taxon>
        <taxon>Bacillati</taxon>
        <taxon>Bacillota</taxon>
        <taxon>Bacilli</taxon>
        <taxon>Bacillales</taxon>
        <taxon>Paenibacillaceae</taxon>
        <taxon>Cohnella</taxon>
    </lineage>
</organism>
<dbReference type="EMBL" id="JAPDIA010000001">
    <property type="protein sequence ID" value="MDG0808418.1"/>
    <property type="molecule type" value="Genomic_DNA"/>
</dbReference>
<reference evidence="2" key="1">
    <citation type="submission" date="2022-10" db="EMBL/GenBank/DDBJ databases">
        <title>Comparative genomic analysis of Cohnella hashimotonis sp. nov., isolated from the International Space Station.</title>
        <authorList>
            <person name="Simpson A."/>
            <person name="Venkateswaran K."/>
        </authorList>
    </citation>
    <scope>NUCLEOTIDE SEQUENCE</scope>
    <source>
        <strain evidence="2">DSM 28161</strain>
    </source>
</reference>
<accession>A0A9X4KQ14</accession>
<gene>
    <name evidence="2" type="ORF">OMP40_02585</name>
</gene>
<comment type="caution">
    <text evidence="2">The sequence shown here is derived from an EMBL/GenBank/DDBJ whole genome shotgun (WGS) entry which is preliminary data.</text>
</comment>
<feature type="region of interest" description="Disordered" evidence="1">
    <location>
        <begin position="72"/>
        <end position="93"/>
    </location>
</feature>